<comment type="caution">
    <text evidence="1">The sequence shown here is derived from an EMBL/GenBank/DDBJ whole genome shotgun (WGS) entry which is preliminary data.</text>
</comment>
<dbReference type="Pfam" id="PF17119">
    <property type="entry name" value="MMU163"/>
    <property type="match status" value="2"/>
</dbReference>
<organism evidence="1 2">
    <name type="scientific">Apiospora aurea</name>
    <dbReference type="NCBI Taxonomy" id="335848"/>
    <lineage>
        <taxon>Eukaryota</taxon>
        <taxon>Fungi</taxon>
        <taxon>Dikarya</taxon>
        <taxon>Ascomycota</taxon>
        <taxon>Pezizomycotina</taxon>
        <taxon>Sordariomycetes</taxon>
        <taxon>Xylariomycetidae</taxon>
        <taxon>Amphisphaeriales</taxon>
        <taxon>Apiosporaceae</taxon>
        <taxon>Apiospora</taxon>
    </lineage>
</organism>
<evidence type="ECO:0000313" key="1">
    <source>
        <dbReference type="EMBL" id="KAK7948921.1"/>
    </source>
</evidence>
<reference evidence="1 2" key="1">
    <citation type="submission" date="2023-01" db="EMBL/GenBank/DDBJ databases">
        <title>Analysis of 21 Apiospora genomes using comparative genomics revels a genus with tremendous synthesis potential of carbohydrate active enzymes and secondary metabolites.</title>
        <authorList>
            <person name="Sorensen T."/>
        </authorList>
    </citation>
    <scope>NUCLEOTIDE SEQUENCE [LARGE SCALE GENOMIC DNA]</scope>
    <source>
        <strain evidence="1 2">CBS 24483</strain>
    </source>
</reference>
<dbReference type="InterPro" id="IPR031342">
    <property type="entry name" value="Mug163-like"/>
</dbReference>
<evidence type="ECO:0008006" key="3">
    <source>
        <dbReference type="Google" id="ProtNLM"/>
    </source>
</evidence>
<dbReference type="InterPro" id="IPR018790">
    <property type="entry name" value="DUF2358"/>
</dbReference>
<dbReference type="RefSeq" id="XP_066698427.1">
    <property type="nucleotide sequence ID" value="XM_066846029.1"/>
</dbReference>
<gene>
    <name evidence="1" type="ORF">PG986_009807</name>
</gene>
<dbReference type="EMBL" id="JAQQWE010000006">
    <property type="protein sequence ID" value="KAK7948921.1"/>
    <property type="molecule type" value="Genomic_DNA"/>
</dbReference>
<evidence type="ECO:0000313" key="2">
    <source>
        <dbReference type="Proteomes" id="UP001391051"/>
    </source>
</evidence>
<dbReference type="PANTHER" id="PTHR31094:SF2">
    <property type="entry name" value="RIKEN CDNA 2310061I04 GENE"/>
    <property type="match status" value="1"/>
</dbReference>
<keyword evidence="2" id="KW-1185">Reference proteome</keyword>
<sequence length="322" mass="35424">MSLPRGFFRTPPQILSSSASGAKHLLRPAVPLQHPASSSHVAGSSVTAPVPLALSKPAQPLATVPAPFAPPPSHHDPSPIWFDSAVTARFSANGGKPEDERRVKLGRTLRVLHDRLPSLLQSPLPQEILAPNISLHLFPSTHPYLPAVSGRVGYIAALWTSPIAWNRVPIIGNLKLEILSERMTMQPLYYSPRRTGAYDEQLVVKWRTADNNKNNGSNTGSLAQRGEHNLDHALRGTLSPGSKKEFTGLFIFEFESEGRIISHTIEHVDQNSEWEKGVGAKVVHLADWLLGGIKGRPPPQGACPMFLKVRRDRRDPRGSRWQ</sequence>
<name>A0ABR1Q8Q6_9PEZI</name>
<dbReference type="GeneID" id="92079091"/>
<accession>A0ABR1Q8Q6</accession>
<dbReference type="Proteomes" id="UP001391051">
    <property type="component" value="Unassembled WGS sequence"/>
</dbReference>
<dbReference type="PANTHER" id="PTHR31094">
    <property type="entry name" value="RIKEN CDNA 2310061I04 GENE"/>
    <property type="match status" value="1"/>
</dbReference>
<proteinExistence type="predicted"/>
<protein>
    <recommendedName>
        <fullName evidence="3">Chromosome transmission fidelity protein 4</fullName>
    </recommendedName>
</protein>